<dbReference type="OrthoDB" id="27214at2759"/>
<feature type="chain" id="PRO_5040176123" description="Tail specific protease domain-containing protein" evidence="2">
    <location>
        <begin position="24"/>
        <end position="814"/>
    </location>
</feature>
<dbReference type="PANTHER" id="PTHR37049">
    <property type="entry name" value="PEPTIDASE S41 FAMILY PROTEIN"/>
    <property type="match status" value="1"/>
</dbReference>
<evidence type="ECO:0000256" key="2">
    <source>
        <dbReference type="SAM" id="SignalP"/>
    </source>
</evidence>
<dbReference type="SUPFAM" id="SSF52096">
    <property type="entry name" value="ClpP/crotonase"/>
    <property type="match status" value="1"/>
</dbReference>
<evidence type="ECO:0000259" key="4">
    <source>
        <dbReference type="Pfam" id="PF23658"/>
    </source>
</evidence>
<proteinExistence type="predicted"/>
<reference evidence="5" key="1">
    <citation type="submission" date="2021-10" db="EMBL/GenBank/DDBJ databases">
        <authorList>
            <person name="Piombo E."/>
        </authorList>
    </citation>
    <scope>NUCLEOTIDE SEQUENCE</scope>
</reference>
<dbReference type="InterPro" id="IPR005151">
    <property type="entry name" value="Tail-specific_protease"/>
</dbReference>
<dbReference type="Proteomes" id="UP000696573">
    <property type="component" value="Unassembled WGS sequence"/>
</dbReference>
<accession>A0A9N9W407</accession>
<name>A0A9N9W407_9HYPO</name>
<feature type="domain" description="CPAF-like PDZ" evidence="4">
    <location>
        <begin position="171"/>
        <end position="293"/>
    </location>
</feature>
<feature type="region of interest" description="Disordered" evidence="1">
    <location>
        <begin position="767"/>
        <end position="789"/>
    </location>
</feature>
<evidence type="ECO:0000256" key="1">
    <source>
        <dbReference type="SAM" id="MobiDB-lite"/>
    </source>
</evidence>
<keyword evidence="2" id="KW-0732">Signal</keyword>
<dbReference type="Pfam" id="PF23658">
    <property type="entry name" value="PDZ_CPAF_rel"/>
    <property type="match status" value="1"/>
</dbReference>
<feature type="domain" description="Tail specific protease" evidence="3">
    <location>
        <begin position="387"/>
        <end position="599"/>
    </location>
</feature>
<protein>
    <recommendedName>
        <fullName evidence="7">Tail specific protease domain-containing protein</fullName>
    </recommendedName>
</protein>
<evidence type="ECO:0008006" key="7">
    <source>
        <dbReference type="Google" id="ProtNLM"/>
    </source>
</evidence>
<evidence type="ECO:0000313" key="6">
    <source>
        <dbReference type="Proteomes" id="UP000696573"/>
    </source>
</evidence>
<dbReference type="Gene3D" id="3.90.226.10">
    <property type="entry name" value="2-enoyl-CoA Hydratase, Chain A, domain 1"/>
    <property type="match status" value="1"/>
</dbReference>
<feature type="compositionally biased region" description="Low complexity" evidence="1">
    <location>
        <begin position="328"/>
        <end position="348"/>
    </location>
</feature>
<evidence type="ECO:0000313" key="5">
    <source>
        <dbReference type="EMBL" id="CAH0042555.1"/>
    </source>
</evidence>
<dbReference type="PANTHER" id="PTHR37049:SF4">
    <property type="entry name" value="RHODANESE DOMAIN-CONTAINING PROTEIN"/>
    <property type="match status" value="1"/>
</dbReference>
<dbReference type="Pfam" id="PF03572">
    <property type="entry name" value="Peptidase_S41"/>
    <property type="match status" value="1"/>
</dbReference>
<organism evidence="5 6">
    <name type="scientific">Clonostachys rhizophaga</name>
    <dbReference type="NCBI Taxonomy" id="160324"/>
    <lineage>
        <taxon>Eukaryota</taxon>
        <taxon>Fungi</taxon>
        <taxon>Dikarya</taxon>
        <taxon>Ascomycota</taxon>
        <taxon>Pezizomycotina</taxon>
        <taxon>Sordariomycetes</taxon>
        <taxon>Hypocreomycetidae</taxon>
        <taxon>Hypocreales</taxon>
        <taxon>Bionectriaceae</taxon>
        <taxon>Clonostachys</taxon>
    </lineage>
</organism>
<keyword evidence="6" id="KW-1185">Reference proteome</keyword>
<evidence type="ECO:0000259" key="3">
    <source>
        <dbReference type="Pfam" id="PF03572"/>
    </source>
</evidence>
<dbReference type="InterPro" id="IPR029045">
    <property type="entry name" value="ClpP/crotonase-like_dom_sf"/>
</dbReference>
<dbReference type="GO" id="GO:0006508">
    <property type="term" value="P:proteolysis"/>
    <property type="evidence" value="ECO:0007669"/>
    <property type="project" value="InterPro"/>
</dbReference>
<dbReference type="InterPro" id="IPR052766">
    <property type="entry name" value="S41A_metabolite_peptidase"/>
</dbReference>
<gene>
    <name evidence="5" type="ORF">CRHIZ90672A_00004701</name>
</gene>
<dbReference type="AlphaFoldDB" id="A0A9N9W407"/>
<dbReference type="EMBL" id="CABFNQ020000768">
    <property type="protein sequence ID" value="CAH0042555.1"/>
    <property type="molecule type" value="Genomic_DNA"/>
</dbReference>
<dbReference type="GO" id="GO:0008236">
    <property type="term" value="F:serine-type peptidase activity"/>
    <property type="evidence" value="ECO:0007669"/>
    <property type="project" value="InterPro"/>
</dbReference>
<sequence length="814" mass="87539">MIFPSKSLWLAALIASQVPAALAATTTRSAAPSQTMNACQSVASSQSQALSKITLPKAGDLGYYVRFDAQKAFECINSVPLDVNVSIATIDLLKQYYEFDTTIAYLKDPPKSYQSLPVDVLGRLDQVAQSLSDGKYNSTYEMEAAIKQIFITAREGHMKYNGGVLGIFSWVLPDGLISVSSDGKSLPEVYASNDVLLNKNNISPIVEINNQTVFDYLRNYIETKAPTGLIESHADWNAIMYSSQVLFGTIGSSSSLSYNPTLFQSTDFYNGPSITVRFANGTSSEWIYQATSSWNLLQQNLTSPSAIFNARVYSTQLPTRAEDEDETSTTTTRVGSRATTSAQSSAPTSTSAQFVPVIGYPKGPIVKQENFTNGGFVSGYLLKNDSVGVLSLPSFATASSSSASADSQSFSDAVAEFIREAKDAGMKKIVIDLSGNTGGTFLLGYNTFRQFFPDTLPTLSFRARSTPSLRTIGTIVTKVLSDENAQSDIYSLFTGPGRAASLSTLHTMNLNGENWASYEEFSNPRTIHGGNFTQTGRYNLSDPAWASGVDMGPYLAGYGTNKLSYEQPWKGEDITLLLDGWCASTCTLFAELMKTDGGVKSVVVGGIPQYGPMQGICGTRGSNILAHTFFSSAITAINSLMKYAETSIKGGTAALLQQLNLTSSDIRSLPAPLSSSPAKVFDNSVNALDEIRASSPDSPLAFTYEAANCRIFWTGDMVRDLTQLWRAVAKYSSGDTSVCVEGSVDGPGSKFNETITDDPGYSYNKTWENANSTKVPEGKKASNGESNDDSAGLASYQVSMTVLLGAMFAALFCM</sequence>
<feature type="signal peptide" evidence="2">
    <location>
        <begin position="1"/>
        <end position="23"/>
    </location>
</feature>
<dbReference type="InterPro" id="IPR056186">
    <property type="entry name" value="PDZ_CPAF-rel"/>
</dbReference>
<feature type="region of interest" description="Disordered" evidence="1">
    <location>
        <begin position="318"/>
        <end position="348"/>
    </location>
</feature>
<comment type="caution">
    <text evidence="5">The sequence shown here is derived from an EMBL/GenBank/DDBJ whole genome shotgun (WGS) entry which is preliminary data.</text>
</comment>